<evidence type="ECO:0000256" key="3">
    <source>
        <dbReference type="ARBA" id="ARBA00008870"/>
    </source>
</evidence>
<evidence type="ECO:0000256" key="7">
    <source>
        <dbReference type="ARBA" id="ARBA00022679"/>
    </source>
</evidence>
<accession>A0AAW0VH88</accession>
<dbReference type="GO" id="GO:0043998">
    <property type="term" value="F:histone H2A acetyltransferase activity"/>
    <property type="evidence" value="ECO:0007669"/>
    <property type="project" value="InterPro"/>
</dbReference>
<sequence length="217" mass="25133">MLRTEFDEYDPDVMIPLAEVMLKMASEIFPKEISVNDEKLSVHLVVGDGPHIADAIELVDKCMGQLYVKHKGKNWKDEKREELLEVGLLFIYYTSKDGQIAALVACKMIEGQTLYLYEIQVHPEAQNRQVGSTLIKCFHSLAKKLDDFSLDDGKFDEALRWCCTTEYTALTVFSDNERALQWYKLLGYDYTANSPKDRTTRLRVIKPDYYELEREVN</sequence>
<dbReference type="Proteomes" id="UP000230249">
    <property type="component" value="Unassembled WGS sequence"/>
</dbReference>
<dbReference type="Gene3D" id="3.40.630.30">
    <property type="match status" value="1"/>
</dbReference>
<comment type="similarity">
    <text evidence="3">Belongs to the acetyltransferase family. NAA40 subfamily.</text>
</comment>
<evidence type="ECO:0000256" key="10">
    <source>
        <dbReference type="ARBA" id="ARBA00047821"/>
    </source>
</evidence>
<evidence type="ECO:0000256" key="4">
    <source>
        <dbReference type="ARBA" id="ARBA00012950"/>
    </source>
</evidence>
<comment type="catalytic activity">
    <reaction evidence="11">
        <text>N-terminal L-seryl-[histone H4] + acetyl-CoA = N-terminal N(alpha)-acetyl-L-seryl-[histone H4] + CoA + H(+)</text>
        <dbReference type="Rhea" id="RHEA:50596"/>
        <dbReference type="Rhea" id="RHEA-COMP:12740"/>
        <dbReference type="Rhea" id="RHEA-COMP:12743"/>
        <dbReference type="ChEBI" id="CHEBI:15378"/>
        <dbReference type="ChEBI" id="CHEBI:57287"/>
        <dbReference type="ChEBI" id="CHEBI:57288"/>
        <dbReference type="ChEBI" id="CHEBI:64738"/>
        <dbReference type="ChEBI" id="CHEBI:83690"/>
        <dbReference type="EC" id="2.3.1.257"/>
    </reaction>
</comment>
<gene>
    <name evidence="13" type="ORF">B9J08_02661</name>
</gene>
<keyword evidence="8" id="KW-0539">Nucleus</keyword>
<organism evidence="13 14">
    <name type="scientific">Candidozyma auris</name>
    <name type="common">Yeast</name>
    <name type="synonym">Candida auris</name>
    <dbReference type="NCBI Taxonomy" id="498019"/>
    <lineage>
        <taxon>Eukaryota</taxon>
        <taxon>Fungi</taxon>
        <taxon>Dikarya</taxon>
        <taxon>Ascomycota</taxon>
        <taxon>Saccharomycotina</taxon>
        <taxon>Pichiomycetes</taxon>
        <taxon>Metschnikowiaceae</taxon>
        <taxon>Candidozyma</taxon>
    </lineage>
</organism>
<evidence type="ECO:0000256" key="6">
    <source>
        <dbReference type="ARBA" id="ARBA00022490"/>
    </source>
</evidence>
<dbReference type="GO" id="GO:0005737">
    <property type="term" value="C:cytoplasm"/>
    <property type="evidence" value="ECO:0007669"/>
    <property type="project" value="UniProtKB-SubCell"/>
</dbReference>
<dbReference type="SUPFAM" id="SSF55729">
    <property type="entry name" value="Acyl-CoA N-acyltransferases (Nat)"/>
    <property type="match status" value="1"/>
</dbReference>
<dbReference type="InterPro" id="IPR016181">
    <property type="entry name" value="Acyl_CoA_acyltransferase"/>
</dbReference>
<evidence type="ECO:0000256" key="5">
    <source>
        <dbReference type="ARBA" id="ARBA00015043"/>
    </source>
</evidence>
<dbReference type="AlphaFoldDB" id="A0AAW0VH88"/>
<keyword evidence="7" id="KW-0808">Transferase</keyword>
<reference evidence="13 14" key="1">
    <citation type="journal article" date="2017" name="Clin. Infect. Dis.">
        <title>Simultaneous emergence of multidrug-resistant Candida auris on 3 continents confirmed by whole-genome sequencing and epidemiological analyses.</title>
        <authorList>
            <person name="Lockhart S.R."/>
            <person name="Etienne K.A."/>
            <person name="Vallabhaneni S."/>
            <person name="Farooqi J."/>
            <person name="Chowdhary A."/>
            <person name="Govender N.P."/>
            <person name="Colombo A.L."/>
            <person name="Calvo B."/>
            <person name="Cuomo C.A."/>
            <person name="Desjardins C.A."/>
            <person name="Berkow E.L."/>
            <person name="Castanheira M."/>
            <person name="Magobo R.E."/>
            <person name="Jabeen K."/>
            <person name="Asghar R.J."/>
            <person name="Meis J.F."/>
            <person name="Jackson B."/>
            <person name="Chiller T."/>
            <person name="Litvintseva A.P."/>
        </authorList>
    </citation>
    <scope>NUCLEOTIDE SEQUENCE [LARGE SCALE GENOMIC DNA]</scope>
    <source>
        <strain evidence="13 14">B8441</strain>
    </source>
</reference>
<dbReference type="GO" id="GO:0005634">
    <property type="term" value="C:nucleus"/>
    <property type="evidence" value="ECO:0007669"/>
    <property type="project" value="UniProtKB-SubCell"/>
</dbReference>
<reference evidence="13 14" key="2">
    <citation type="journal article" date="2018" name="Nat. Commun.">
        <title>Genomic insights into multidrug-resistance, mating and virulence in Candida auris and related emerging species.</title>
        <authorList>
            <person name="Munoz J.F."/>
            <person name="Gade L."/>
            <person name="Chow N.A."/>
            <person name="Loparev V.N."/>
            <person name="Juieng P."/>
            <person name="Berkow E.L."/>
            <person name="Farrer R.A."/>
            <person name="Litvintseva A.P."/>
            <person name="Cuomo C.A."/>
        </authorList>
    </citation>
    <scope>GENOME REANNOTATION</scope>
    <source>
        <strain evidence="13 14">B8441</strain>
    </source>
</reference>
<dbReference type="InterPro" id="IPR039949">
    <property type="entry name" value="NAA40"/>
</dbReference>
<dbReference type="GO" id="GO:0010485">
    <property type="term" value="F:histone H4 acetyltransferase activity"/>
    <property type="evidence" value="ECO:0007669"/>
    <property type="project" value="InterPro"/>
</dbReference>
<dbReference type="EMBL" id="PEKT03000002">
    <property type="protein sequence ID" value="KAK8441347.1"/>
    <property type="molecule type" value="Genomic_DNA"/>
</dbReference>
<dbReference type="InterPro" id="IPR000182">
    <property type="entry name" value="GNAT_dom"/>
</dbReference>
<dbReference type="CDD" id="cd04301">
    <property type="entry name" value="NAT_SF"/>
    <property type="match status" value="1"/>
</dbReference>
<dbReference type="GO" id="GO:1990189">
    <property type="term" value="F:protein N-terminal-serine acetyltransferase activity"/>
    <property type="evidence" value="ECO:0007669"/>
    <property type="project" value="UniProtKB-EC"/>
</dbReference>
<dbReference type="PANTHER" id="PTHR20531:SF1">
    <property type="entry name" value="N-ALPHA-ACETYLTRANSFERASE 40"/>
    <property type="match status" value="1"/>
</dbReference>
<proteinExistence type="inferred from homology"/>
<name>A0AAW0VH88_CANAR</name>
<evidence type="ECO:0000256" key="8">
    <source>
        <dbReference type="ARBA" id="ARBA00023242"/>
    </source>
</evidence>
<comment type="caution">
    <text evidence="13">The sequence shown here is derived from an EMBL/GenBank/DDBJ whole genome shotgun (WGS) entry which is preliminary data.</text>
</comment>
<feature type="domain" description="N-acetyltransferase" evidence="12">
    <location>
        <begin position="42"/>
        <end position="215"/>
    </location>
</feature>
<keyword evidence="6" id="KW-0963">Cytoplasm</keyword>
<dbReference type="PANTHER" id="PTHR20531">
    <property type="entry name" value="N-ALPHA-ACETYLTRANSFERASE 40"/>
    <property type="match status" value="1"/>
</dbReference>
<evidence type="ECO:0000313" key="13">
    <source>
        <dbReference type="EMBL" id="KAK8441347.1"/>
    </source>
</evidence>
<dbReference type="EC" id="2.3.1.257" evidence="4"/>
<protein>
    <recommendedName>
        <fullName evidence="5">N-alpha-acetyltransferase 40</fullName>
        <ecNumber evidence="4">2.3.1.257</ecNumber>
    </recommendedName>
</protein>
<evidence type="ECO:0000256" key="9">
    <source>
        <dbReference type="ARBA" id="ARBA00023315"/>
    </source>
</evidence>
<evidence type="ECO:0000256" key="11">
    <source>
        <dbReference type="ARBA" id="ARBA00049524"/>
    </source>
</evidence>
<dbReference type="Pfam" id="PF00583">
    <property type="entry name" value="Acetyltransf_1"/>
    <property type="match status" value="1"/>
</dbReference>
<evidence type="ECO:0000259" key="12">
    <source>
        <dbReference type="PROSITE" id="PS51186"/>
    </source>
</evidence>
<dbReference type="PROSITE" id="PS51186">
    <property type="entry name" value="GNAT"/>
    <property type="match status" value="1"/>
</dbReference>
<comment type="catalytic activity">
    <reaction evidence="10">
        <text>N-terminal L-seryl-[histone H2A] + acetyl-CoA = N-terminal N(alpha)-acetyl-L-seryl-[histone H2A] + CoA + H(+)</text>
        <dbReference type="Rhea" id="RHEA:50600"/>
        <dbReference type="Rhea" id="RHEA-COMP:12742"/>
        <dbReference type="Rhea" id="RHEA-COMP:12744"/>
        <dbReference type="ChEBI" id="CHEBI:15378"/>
        <dbReference type="ChEBI" id="CHEBI:57287"/>
        <dbReference type="ChEBI" id="CHEBI:57288"/>
        <dbReference type="ChEBI" id="CHEBI:64738"/>
        <dbReference type="ChEBI" id="CHEBI:83690"/>
        <dbReference type="EC" id="2.3.1.257"/>
    </reaction>
</comment>
<comment type="subcellular location">
    <subcellularLocation>
        <location evidence="2">Cytoplasm</location>
    </subcellularLocation>
    <subcellularLocation>
        <location evidence="1">Nucleus</location>
    </subcellularLocation>
</comment>
<dbReference type="SMR" id="A0AAW0VH88"/>
<keyword evidence="14" id="KW-1185">Reference proteome</keyword>
<evidence type="ECO:0000313" key="14">
    <source>
        <dbReference type="Proteomes" id="UP000230249"/>
    </source>
</evidence>
<evidence type="ECO:0000256" key="2">
    <source>
        <dbReference type="ARBA" id="ARBA00004496"/>
    </source>
</evidence>
<keyword evidence="9" id="KW-0012">Acyltransferase</keyword>
<evidence type="ECO:0000256" key="1">
    <source>
        <dbReference type="ARBA" id="ARBA00004123"/>
    </source>
</evidence>